<dbReference type="GO" id="GO:0016020">
    <property type="term" value="C:membrane"/>
    <property type="evidence" value="ECO:0007669"/>
    <property type="project" value="InterPro"/>
</dbReference>
<gene>
    <name evidence="2" type="ordered locus">Msil_1768</name>
</gene>
<dbReference type="Proteomes" id="UP000002257">
    <property type="component" value="Chromosome"/>
</dbReference>
<keyword evidence="1" id="KW-1133">Transmembrane helix</keyword>
<dbReference type="NCBIfam" id="TIGR03082">
    <property type="entry name" value="Gneg_AbrB_dup"/>
    <property type="match status" value="2"/>
</dbReference>
<keyword evidence="1" id="KW-0812">Transmembrane</keyword>
<dbReference type="OrthoDB" id="9809910at2"/>
<dbReference type="InterPro" id="IPR007820">
    <property type="entry name" value="AbrB_fam"/>
</dbReference>
<dbReference type="STRING" id="395965.Msil_1768"/>
<dbReference type="PANTHER" id="PTHR38457">
    <property type="entry name" value="REGULATOR ABRB-RELATED"/>
    <property type="match status" value="1"/>
</dbReference>
<dbReference type="Pfam" id="PF05145">
    <property type="entry name" value="AbrB"/>
    <property type="match status" value="1"/>
</dbReference>
<feature type="transmembrane region" description="Helical" evidence="1">
    <location>
        <begin position="247"/>
        <end position="271"/>
    </location>
</feature>
<dbReference type="PIRSF" id="PIRSF038991">
    <property type="entry name" value="Protein_AbrB"/>
    <property type="match status" value="1"/>
</dbReference>
<sequence length="366" mass="37416">MANSSPSPRRVSLASRSAGAQWAILIGLSAALVVGLEALHLPAALLLGPMLAAILLTVAEGGVRAPQSAFVSAQAVVGCMIAGSLPLSIGGEMLRNWPLFLGGVVSVVVAANGLGWLLARWRVLPGAAAIWGSAPGAASAMILMAEAYGADMRLVAFMQYLRVVCVAIVASLVSRLWVAGPLDHHPAIVWFPAVPWTSFAETLAVAALGALAGKRLHIPAGPLLLPLAIGVTLQSGGWMTIFLPPWLLAACYCVVGWSVGLRFTPAIIAYAARALPRVLVSILALIAICGGFAAILATVGGIDPLTAYLATSPGGGDSIAIIAASSKVDVPFVMAMQMARILVVLLFGPAIARFVAKRSGAGAKTS</sequence>
<evidence type="ECO:0000313" key="3">
    <source>
        <dbReference type="Proteomes" id="UP000002257"/>
    </source>
</evidence>
<accession>B8ELT3</accession>
<dbReference type="GO" id="GO:0010468">
    <property type="term" value="P:regulation of gene expression"/>
    <property type="evidence" value="ECO:0007669"/>
    <property type="project" value="InterPro"/>
</dbReference>
<dbReference type="eggNOG" id="COG3180">
    <property type="taxonomic scope" value="Bacteria"/>
</dbReference>
<feature type="transmembrane region" description="Helical" evidence="1">
    <location>
        <begin position="43"/>
        <end position="63"/>
    </location>
</feature>
<dbReference type="KEGG" id="msl:Msil_1768"/>
<feature type="transmembrane region" description="Helical" evidence="1">
    <location>
        <begin position="278"/>
        <end position="302"/>
    </location>
</feature>
<name>B8ELT3_METSB</name>
<feature type="transmembrane region" description="Helical" evidence="1">
    <location>
        <begin position="99"/>
        <end position="119"/>
    </location>
</feature>
<feature type="transmembrane region" description="Helical" evidence="1">
    <location>
        <begin position="69"/>
        <end position="87"/>
    </location>
</feature>
<keyword evidence="3" id="KW-1185">Reference proteome</keyword>
<feature type="transmembrane region" description="Helical" evidence="1">
    <location>
        <begin position="160"/>
        <end position="178"/>
    </location>
</feature>
<evidence type="ECO:0000313" key="2">
    <source>
        <dbReference type="EMBL" id="ACK50714.1"/>
    </source>
</evidence>
<feature type="transmembrane region" description="Helical" evidence="1">
    <location>
        <begin position="125"/>
        <end position="148"/>
    </location>
</feature>
<feature type="transmembrane region" description="Helical" evidence="1">
    <location>
        <begin position="20"/>
        <end position="36"/>
    </location>
</feature>
<dbReference type="PANTHER" id="PTHR38457:SF1">
    <property type="entry name" value="REGULATOR ABRB-RELATED"/>
    <property type="match status" value="1"/>
</dbReference>
<dbReference type="EMBL" id="CP001280">
    <property type="protein sequence ID" value="ACK50714.1"/>
    <property type="molecule type" value="Genomic_DNA"/>
</dbReference>
<proteinExistence type="predicted"/>
<dbReference type="HOGENOM" id="CLU_050210_0_1_5"/>
<reference evidence="2 3" key="1">
    <citation type="journal article" date="2010" name="J. Bacteriol.">
        <title>Complete genome sequence of the aerobic facultative methanotroph Methylocella silvestris BL2.</title>
        <authorList>
            <person name="Chen Y."/>
            <person name="Crombie A."/>
            <person name="Rahman M.T."/>
            <person name="Dedysh S.N."/>
            <person name="Liesack W."/>
            <person name="Stott M.B."/>
            <person name="Alam M."/>
            <person name="Theisen A.R."/>
            <person name="Murrell J.C."/>
            <person name="Dunfield P.F."/>
        </authorList>
    </citation>
    <scope>NUCLEOTIDE SEQUENCE [LARGE SCALE GENOMIC DNA]</scope>
    <source>
        <strain evidence="3">DSM 15510 / CIP 108128 / LMG 27833 / NCIMB 13906 / BL2</strain>
    </source>
</reference>
<dbReference type="AlphaFoldDB" id="B8ELT3"/>
<feature type="transmembrane region" description="Helical" evidence="1">
    <location>
        <begin position="338"/>
        <end position="356"/>
    </location>
</feature>
<protein>
    <submittedName>
        <fullName evidence="2">Membrane protein AbrB duplication</fullName>
    </submittedName>
</protein>
<dbReference type="InterPro" id="IPR017516">
    <property type="entry name" value="AbrB_dup"/>
</dbReference>
<evidence type="ECO:0000256" key="1">
    <source>
        <dbReference type="SAM" id="Phobius"/>
    </source>
</evidence>
<keyword evidence="1" id="KW-0472">Membrane</keyword>
<feature type="transmembrane region" description="Helical" evidence="1">
    <location>
        <begin position="190"/>
        <end position="211"/>
    </location>
</feature>
<organism evidence="2 3">
    <name type="scientific">Methylocella silvestris (strain DSM 15510 / CIP 108128 / LMG 27833 / NCIMB 13906 / BL2)</name>
    <dbReference type="NCBI Taxonomy" id="395965"/>
    <lineage>
        <taxon>Bacteria</taxon>
        <taxon>Pseudomonadati</taxon>
        <taxon>Pseudomonadota</taxon>
        <taxon>Alphaproteobacteria</taxon>
        <taxon>Hyphomicrobiales</taxon>
        <taxon>Beijerinckiaceae</taxon>
        <taxon>Methylocella</taxon>
    </lineage>
</organism>
<dbReference type="RefSeq" id="WP_012590784.1">
    <property type="nucleotide sequence ID" value="NC_011666.1"/>
</dbReference>